<proteinExistence type="predicted"/>
<name>A0AAN8VQ82_9MAGN</name>
<protein>
    <submittedName>
        <fullName evidence="2">Uncharacterized protein</fullName>
    </submittedName>
</protein>
<evidence type="ECO:0000313" key="3">
    <source>
        <dbReference type="Proteomes" id="UP001370490"/>
    </source>
</evidence>
<organism evidence="2 3">
    <name type="scientific">Dillenia turbinata</name>
    <dbReference type="NCBI Taxonomy" id="194707"/>
    <lineage>
        <taxon>Eukaryota</taxon>
        <taxon>Viridiplantae</taxon>
        <taxon>Streptophyta</taxon>
        <taxon>Embryophyta</taxon>
        <taxon>Tracheophyta</taxon>
        <taxon>Spermatophyta</taxon>
        <taxon>Magnoliopsida</taxon>
        <taxon>eudicotyledons</taxon>
        <taxon>Gunneridae</taxon>
        <taxon>Pentapetalae</taxon>
        <taxon>Dilleniales</taxon>
        <taxon>Dilleniaceae</taxon>
        <taxon>Dillenia</taxon>
    </lineage>
</organism>
<keyword evidence="3" id="KW-1185">Reference proteome</keyword>
<gene>
    <name evidence="2" type="ORF">RJ641_031718</name>
</gene>
<dbReference type="EMBL" id="JBAMMX010000006">
    <property type="protein sequence ID" value="KAK6938210.1"/>
    <property type="molecule type" value="Genomic_DNA"/>
</dbReference>
<sequence>MRLAELFPEEILAFLLFAGFIIYCRVGSQREYNFVAIERSSLHKTMPHKENFDSKWTTSRTNPLCSQGNKTHCECYQEAIITSQFTCKC</sequence>
<keyword evidence="1" id="KW-0472">Membrane</keyword>
<accession>A0AAN8VQ82</accession>
<evidence type="ECO:0000256" key="1">
    <source>
        <dbReference type="SAM" id="Phobius"/>
    </source>
</evidence>
<keyword evidence="1" id="KW-0812">Transmembrane</keyword>
<evidence type="ECO:0000313" key="2">
    <source>
        <dbReference type="EMBL" id="KAK6938210.1"/>
    </source>
</evidence>
<reference evidence="2 3" key="1">
    <citation type="submission" date="2023-12" db="EMBL/GenBank/DDBJ databases">
        <title>A high-quality genome assembly for Dillenia turbinata (Dilleniales).</title>
        <authorList>
            <person name="Chanderbali A."/>
        </authorList>
    </citation>
    <scope>NUCLEOTIDE SEQUENCE [LARGE SCALE GENOMIC DNA]</scope>
    <source>
        <strain evidence="2">LSX21</strain>
        <tissue evidence="2">Leaf</tissue>
    </source>
</reference>
<feature type="transmembrane region" description="Helical" evidence="1">
    <location>
        <begin position="6"/>
        <end position="24"/>
    </location>
</feature>
<dbReference type="Proteomes" id="UP001370490">
    <property type="component" value="Unassembled WGS sequence"/>
</dbReference>
<keyword evidence="1" id="KW-1133">Transmembrane helix</keyword>
<comment type="caution">
    <text evidence="2">The sequence shown here is derived from an EMBL/GenBank/DDBJ whole genome shotgun (WGS) entry which is preliminary data.</text>
</comment>
<dbReference type="AlphaFoldDB" id="A0AAN8VQ82"/>